<dbReference type="Proteomes" id="UP000032702">
    <property type="component" value="Unassembled WGS sequence"/>
</dbReference>
<dbReference type="Gene3D" id="3.40.50.1820">
    <property type="entry name" value="alpha/beta hydrolase"/>
    <property type="match status" value="1"/>
</dbReference>
<dbReference type="SUPFAM" id="SSF53474">
    <property type="entry name" value="alpha/beta-Hydrolases"/>
    <property type="match status" value="1"/>
</dbReference>
<feature type="domain" description="Dienelactone hydrolase" evidence="1">
    <location>
        <begin position="38"/>
        <end position="265"/>
    </location>
</feature>
<dbReference type="AlphaFoldDB" id="Q09CA4"/>
<organism evidence="2 3">
    <name type="scientific">Stigmatella aurantiaca (strain DW4/3-1)</name>
    <dbReference type="NCBI Taxonomy" id="378806"/>
    <lineage>
        <taxon>Bacteria</taxon>
        <taxon>Pseudomonadati</taxon>
        <taxon>Myxococcota</taxon>
        <taxon>Myxococcia</taxon>
        <taxon>Myxococcales</taxon>
        <taxon>Cystobacterineae</taxon>
        <taxon>Archangiaceae</taxon>
        <taxon>Stigmatella</taxon>
    </lineage>
</organism>
<evidence type="ECO:0000313" key="3">
    <source>
        <dbReference type="Proteomes" id="UP000032702"/>
    </source>
</evidence>
<sequence>MPLGLQARLSALDTAGSNRREPMPVHAVDIQTPEGTQDAKLYHPEGPGRWPAVIVLTDAMGTRPTFEAMAERLAAAGYAVLLPNVFYREGRAPLPGMVGSFEDEVFRKRIFGLMGSLTPERIKADAAAQLGFLAGHAQVKGRGVGVVGYCMGGSFAVRMMADFPDRIVAAASYHGGRLATDSPDSPHLLAGRLKGEIYFGHADQDASMPAEAIARLEAALKTAGVKHQSEIYVGARHGFAVEGSPVYDPSAAERHWQTLLALFGRTLGS</sequence>
<dbReference type="PATRIC" id="fig|378806.16.peg.8851"/>
<dbReference type="EMBL" id="AAMD01000006">
    <property type="protein sequence ID" value="EAU69458.1"/>
    <property type="molecule type" value="Genomic_DNA"/>
</dbReference>
<dbReference type="InterPro" id="IPR002925">
    <property type="entry name" value="Dienelactn_hydro"/>
</dbReference>
<dbReference type="PANTHER" id="PTHR46623:SF10">
    <property type="entry name" value="CARBOXYMETHYLENEBUTENOLIDASE HOMOLOG"/>
    <property type="match status" value="1"/>
</dbReference>
<dbReference type="GO" id="GO:0016787">
    <property type="term" value="F:hydrolase activity"/>
    <property type="evidence" value="ECO:0007669"/>
    <property type="project" value="UniProtKB-KW"/>
</dbReference>
<comment type="caution">
    <text evidence="2">The sequence shown here is derived from an EMBL/GenBank/DDBJ whole genome shotgun (WGS) entry which is preliminary data.</text>
</comment>
<dbReference type="InterPro" id="IPR029058">
    <property type="entry name" value="AB_hydrolase_fold"/>
</dbReference>
<dbReference type="Pfam" id="PF01738">
    <property type="entry name" value="DLH"/>
    <property type="match status" value="1"/>
</dbReference>
<keyword evidence="2" id="KW-0378">Hydrolase</keyword>
<protein>
    <submittedName>
        <fullName evidence="2">Dienelactone hydrolase family protein</fullName>
    </submittedName>
</protein>
<dbReference type="PANTHER" id="PTHR46623">
    <property type="entry name" value="CARBOXYMETHYLENEBUTENOLIDASE-RELATED"/>
    <property type="match status" value="1"/>
</dbReference>
<name>Q09CA4_STIAD</name>
<dbReference type="InterPro" id="IPR051049">
    <property type="entry name" value="Dienelactone_hydrolase-like"/>
</dbReference>
<proteinExistence type="predicted"/>
<evidence type="ECO:0000259" key="1">
    <source>
        <dbReference type="Pfam" id="PF01738"/>
    </source>
</evidence>
<gene>
    <name evidence="2" type="ORF">STIAU_3734</name>
</gene>
<evidence type="ECO:0000313" key="2">
    <source>
        <dbReference type="EMBL" id="EAU69458.1"/>
    </source>
</evidence>
<accession>Q09CA4</accession>
<reference evidence="2 3" key="1">
    <citation type="submission" date="2006-04" db="EMBL/GenBank/DDBJ databases">
        <authorList>
            <person name="Nierman W.C."/>
        </authorList>
    </citation>
    <scope>NUCLEOTIDE SEQUENCE [LARGE SCALE GENOMIC DNA]</scope>
    <source>
        <strain evidence="2 3">DW4/3-1</strain>
    </source>
</reference>